<sequence>MKYKLLLILLLVAAGSLAAAPLPDSARITRTTEYQDQYSRRLSSPEGAKYRVETTLIDSTRGVERLYLLPSGKLYSYQAFLKQDSRVWHGAHLEFYENGKPRLQEAFVLGELRGIRQTYYDTGVLRRREQLTPGQPTTGECFGPDGQPIAYFPFSEMPVYPGGQEALLRAIGRNTIYPPDALRAGVQGVVIVNFTIGADGKLEDVRAHELPAGASAGLRRTYSSLQGAAVRAVRQLKPFTPGQREGEPVAVRFSVPATFKIQ</sequence>
<evidence type="ECO:0000256" key="3">
    <source>
        <dbReference type="ARBA" id="ARBA00022448"/>
    </source>
</evidence>
<keyword evidence="3" id="KW-0813">Transport</keyword>
<dbReference type="Pfam" id="PF03544">
    <property type="entry name" value="TonB_C"/>
    <property type="match status" value="1"/>
</dbReference>
<evidence type="ECO:0000256" key="2">
    <source>
        <dbReference type="ARBA" id="ARBA00006555"/>
    </source>
</evidence>
<evidence type="ECO:0000256" key="7">
    <source>
        <dbReference type="ARBA" id="ARBA00022927"/>
    </source>
</evidence>
<keyword evidence="9" id="KW-0472">Membrane</keyword>
<dbReference type="SUPFAM" id="SSF74653">
    <property type="entry name" value="TolA/TonB C-terminal domain"/>
    <property type="match status" value="1"/>
</dbReference>
<evidence type="ECO:0000256" key="9">
    <source>
        <dbReference type="ARBA" id="ARBA00023136"/>
    </source>
</evidence>
<dbReference type="PANTHER" id="PTHR33446:SF2">
    <property type="entry name" value="PROTEIN TONB"/>
    <property type="match status" value="1"/>
</dbReference>
<keyword evidence="7" id="KW-0653">Protein transport</keyword>
<dbReference type="InterPro" id="IPR006260">
    <property type="entry name" value="TonB/TolA_C"/>
</dbReference>
<dbReference type="NCBIfam" id="TIGR01352">
    <property type="entry name" value="tonB_Cterm"/>
    <property type="match status" value="1"/>
</dbReference>
<accession>A0A7Y7U6H6</accession>
<feature type="signal peptide" evidence="10">
    <location>
        <begin position="1"/>
        <end position="19"/>
    </location>
</feature>
<evidence type="ECO:0000256" key="1">
    <source>
        <dbReference type="ARBA" id="ARBA00004383"/>
    </source>
</evidence>
<dbReference type="GO" id="GO:0098797">
    <property type="term" value="C:plasma membrane protein complex"/>
    <property type="evidence" value="ECO:0007669"/>
    <property type="project" value="TreeGrafter"/>
</dbReference>
<dbReference type="EMBL" id="JABKAU010000031">
    <property type="protein sequence ID" value="NVO32533.1"/>
    <property type="molecule type" value="Genomic_DNA"/>
</dbReference>
<protein>
    <submittedName>
        <fullName evidence="12">TonB family protein</fullName>
    </submittedName>
</protein>
<feature type="domain" description="TonB C-terminal" evidence="11">
    <location>
        <begin position="162"/>
        <end position="262"/>
    </location>
</feature>
<dbReference type="RefSeq" id="WP_176909399.1">
    <property type="nucleotide sequence ID" value="NZ_JABKAU010000031.1"/>
</dbReference>
<dbReference type="GO" id="GO:0031992">
    <property type="term" value="F:energy transducer activity"/>
    <property type="evidence" value="ECO:0007669"/>
    <property type="project" value="TreeGrafter"/>
</dbReference>
<reference evidence="12 13" key="1">
    <citation type="submission" date="2020-05" db="EMBL/GenBank/DDBJ databases">
        <title>Hymenobacter terrestris sp. nov. and Hymenobacter lapidiphilus sp. nov., isolated from regoliths in Antarctica.</title>
        <authorList>
            <person name="Sedlacek I."/>
            <person name="Pantucek R."/>
            <person name="Zeman M."/>
            <person name="Holochova P."/>
            <person name="Kralova S."/>
            <person name="Stankova E."/>
            <person name="Sedo O."/>
            <person name="Micenkova L."/>
            <person name="Svec P."/>
            <person name="Gupta V."/>
            <person name="Sood U."/>
            <person name="Korpole U.S."/>
            <person name="Lal R."/>
        </authorList>
    </citation>
    <scope>NUCLEOTIDE SEQUENCE [LARGE SCALE GENOMIC DNA]</scope>
    <source>
        <strain evidence="12 13">P5342</strain>
    </source>
</reference>
<dbReference type="AlphaFoldDB" id="A0A7Y7U6H6"/>
<dbReference type="GO" id="GO:0055085">
    <property type="term" value="P:transmembrane transport"/>
    <property type="evidence" value="ECO:0007669"/>
    <property type="project" value="InterPro"/>
</dbReference>
<dbReference type="GO" id="GO:0015031">
    <property type="term" value="P:protein transport"/>
    <property type="evidence" value="ECO:0007669"/>
    <property type="project" value="UniProtKB-KW"/>
</dbReference>
<dbReference type="PROSITE" id="PS52015">
    <property type="entry name" value="TONB_CTD"/>
    <property type="match status" value="1"/>
</dbReference>
<organism evidence="12 13">
    <name type="scientific">Hymenobacter lapidiphilus</name>
    <dbReference type="NCBI Taxonomy" id="2608003"/>
    <lineage>
        <taxon>Bacteria</taxon>
        <taxon>Pseudomonadati</taxon>
        <taxon>Bacteroidota</taxon>
        <taxon>Cytophagia</taxon>
        <taxon>Cytophagales</taxon>
        <taxon>Hymenobacteraceae</taxon>
        <taxon>Hymenobacter</taxon>
    </lineage>
</organism>
<name>A0A7Y7U6H6_9BACT</name>
<keyword evidence="8" id="KW-1133">Transmembrane helix</keyword>
<evidence type="ECO:0000256" key="6">
    <source>
        <dbReference type="ARBA" id="ARBA00022692"/>
    </source>
</evidence>
<dbReference type="Gene3D" id="3.30.1150.10">
    <property type="match status" value="1"/>
</dbReference>
<dbReference type="InterPro" id="IPR037682">
    <property type="entry name" value="TonB_C"/>
</dbReference>
<comment type="caution">
    <text evidence="12">The sequence shown here is derived from an EMBL/GenBank/DDBJ whole genome shotgun (WGS) entry which is preliminary data.</text>
</comment>
<feature type="chain" id="PRO_5031408965" evidence="10">
    <location>
        <begin position="20"/>
        <end position="262"/>
    </location>
</feature>
<comment type="similarity">
    <text evidence="2">Belongs to the TonB family.</text>
</comment>
<proteinExistence type="inferred from homology"/>
<keyword evidence="13" id="KW-1185">Reference proteome</keyword>
<evidence type="ECO:0000259" key="11">
    <source>
        <dbReference type="PROSITE" id="PS52015"/>
    </source>
</evidence>
<comment type="subcellular location">
    <subcellularLocation>
        <location evidence="1">Cell inner membrane</location>
        <topology evidence="1">Single-pass membrane protein</topology>
        <orientation evidence="1">Periplasmic side</orientation>
    </subcellularLocation>
</comment>
<dbReference type="PANTHER" id="PTHR33446">
    <property type="entry name" value="PROTEIN TONB-RELATED"/>
    <property type="match status" value="1"/>
</dbReference>
<evidence type="ECO:0000256" key="4">
    <source>
        <dbReference type="ARBA" id="ARBA00022475"/>
    </source>
</evidence>
<dbReference type="InterPro" id="IPR051045">
    <property type="entry name" value="TonB-dependent_transducer"/>
</dbReference>
<keyword evidence="5" id="KW-0997">Cell inner membrane</keyword>
<dbReference type="Proteomes" id="UP000565521">
    <property type="component" value="Unassembled WGS sequence"/>
</dbReference>
<evidence type="ECO:0000256" key="5">
    <source>
        <dbReference type="ARBA" id="ARBA00022519"/>
    </source>
</evidence>
<evidence type="ECO:0000313" key="12">
    <source>
        <dbReference type="EMBL" id="NVO32533.1"/>
    </source>
</evidence>
<keyword evidence="4" id="KW-1003">Cell membrane</keyword>
<evidence type="ECO:0000313" key="13">
    <source>
        <dbReference type="Proteomes" id="UP000565521"/>
    </source>
</evidence>
<keyword evidence="10" id="KW-0732">Signal</keyword>
<gene>
    <name evidence="12" type="ORF">HW554_15060</name>
</gene>
<evidence type="ECO:0000256" key="10">
    <source>
        <dbReference type="SAM" id="SignalP"/>
    </source>
</evidence>
<keyword evidence="6" id="KW-0812">Transmembrane</keyword>
<evidence type="ECO:0000256" key="8">
    <source>
        <dbReference type="ARBA" id="ARBA00022989"/>
    </source>
</evidence>